<dbReference type="Proteomes" id="UP000638848">
    <property type="component" value="Unassembled WGS sequence"/>
</dbReference>
<feature type="transmembrane region" description="Helical" evidence="2">
    <location>
        <begin position="28"/>
        <end position="45"/>
    </location>
</feature>
<keyword evidence="2" id="KW-1133">Transmembrane helix</keyword>
<name>A0A917GJB8_9MICC</name>
<organism evidence="3 4">
    <name type="scientific">Kocuria dechangensis</name>
    <dbReference type="NCBI Taxonomy" id="1176249"/>
    <lineage>
        <taxon>Bacteria</taxon>
        <taxon>Bacillati</taxon>
        <taxon>Actinomycetota</taxon>
        <taxon>Actinomycetes</taxon>
        <taxon>Micrococcales</taxon>
        <taxon>Micrococcaceae</taxon>
        <taxon>Kocuria</taxon>
    </lineage>
</organism>
<proteinExistence type="predicted"/>
<keyword evidence="2" id="KW-0812">Transmembrane</keyword>
<protein>
    <submittedName>
        <fullName evidence="3">Uncharacterized protein</fullName>
    </submittedName>
</protein>
<comment type="caution">
    <text evidence="3">The sequence shown here is derived from an EMBL/GenBank/DDBJ whole genome shotgun (WGS) entry which is preliminary data.</text>
</comment>
<keyword evidence="4" id="KW-1185">Reference proteome</keyword>
<gene>
    <name evidence="3" type="ORF">GCM10011374_08710</name>
</gene>
<accession>A0A917GJB8</accession>
<sequence length="151" mass="17309">MEIQNSTTANADASREYYEGMTAVRRRIVRPLVIITLVAFFLQQVLTNFTSVLDGFAADGLSWAYLYAFALFFLVVVLTTVYKRAMDKVEDELRPAHLDETAAHYEDWTEWEKHEAQLEAELADEEKSHAESRAHGTVDETPTQHDKETRP</sequence>
<dbReference type="RefSeq" id="WP_188534621.1">
    <property type="nucleotide sequence ID" value="NZ_BMEQ01000003.1"/>
</dbReference>
<evidence type="ECO:0000313" key="3">
    <source>
        <dbReference type="EMBL" id="GGG48576.1"/>
    </source>
</evidence>
<evidence type="ECO:0000256" key="2">
    <source>
        <dbReference type="SAM" id="Phobius"/>
    </source>
</evidence>
<feature type="compositionally biased region" description="Basic and acidic residues" evidence="1">
    <location>
        <begin position="125"/>
        <end position="151"/>
    </location>
</feature>
<keyword evidence="2" id="KW-0472">Membrane</keyword>
<reference evidence="3" key="1">
    <citation type="journal article" date="2014" name="Int. J. Syst. Evol. Microbiol.">
        <title>Complete genome sequence of Corynebacterium casei LMG S-19264T (=DSM 44701T), isolated from a smear-ripened cheese.</title>
        <authorList>
            <consortium name="US DOE Joint Genome Institute (JGI-PGF)"/>
            <person name="Walter F."/>
            <person name="Albersmeier A."/>
            <person name="Kalinowski J."/>
            <person name="Ruckert C."/>
        </authorList>
    </citation>
    <scope>NUCLEOTIDE SEQUENCE</scope>
    <source>
        <strain evidence="3">CGMCC 1.12187</strain>
    </source>
</reference>
<dbReference type="Pfam" id="PF04341">
    <property type="entry name" value="DUF485"/>
    <property type="match status" value="1"/>
</dbReference>
<reference evidence="3" key="2">
    <citation type="submission" date="2020-09" db="EMBL/GenBank/DDBJ databases">
        <authorList>
            <person name="Sun Q."/>
            <person name="Zhou Y."/>
        </authorList>
    </citation>
    <scope>NUCLEOTIDE SEQUENCE</scope>
    <source>
        <strain evidence="3">CGMCC 1.12187</strain>
    </source>
</reference>
<evidence type="ECO:0000256" key="1">
    <source>
        <dbReference type="SAM" id="MobiDB-lite"/>
    </source>
</evidence>
<feature type="transmembrane region" description="Helical" evidence="2">
    <location>
        <begin position="65"/>
        <end position="82"/>
    </location>
</feature>
<evidence type="ECO:0000313" key="4">
    <source>
        <dbReference type="Proteomes" id="UP000638848"/>
    </source>
</evidence>
<feature type="region of interest" description="Disordered" evidence="1">
    <location>
        <begin position="119"/>
        <end position="151"/>
    </location>
</feature>
<dbReference type="EMBL" id="BMEQ01000003">
    <property type="protein sequence ID" value="GGG48576.1"/>
    <property type="molecule type" value="Genomic_DNA"/>
</dbReference>
<dbReference type="AlphaFoldDB" id="A0A917GJB8"/>
<dbReference type="InterPro" id="IPR007436">
    <property type="entry name" value="DUF485"/>
</dbReference>